<keyword evidence="7" id="KW-0539">Nucleus</keyword>
<gene>
    <name evidence="11" type="ORF">B2J93_2289</name>
</gene>
<dbReference type="STRING" id="503106.A0A218YT13"/>
<evidence type="ECO:0000256" key="4">
    <source>
        <dbReference type="ARBA" id="ARBA00022614"/>
    </source>
</evidence>
<dbReference type="PROSITE" id="PS50177">
    <property type="entry name" value="NTF2_DOMAIN"/>
    <property type="match status" value="1"/>
</dbReference>
<dbReference type="SMART" id="SM00804">
    <property type="entry name" value="TAP_C"/>
    <property type="match status" value="1"/>
</dbReference>
<organism evidence="11 12">
    <name type="scientific">Diplocarpon coronariae</name>
    <dbReference type="NCBI Taxonomy" id="2795749"/>
    <lineage>
        <taxon>Eukaryota</taxon>
        <taxon>Fungi</taxon>
        <taxon>Dikarya</taxon>
        <taxon>Ascomycota</taxon>
        <taxon>Pezizomycotina</taxon>
        <taxon>Leotiomycetes</taxon>
        <taxon>Helotiales</taxon>
        <taxon>Drepanopezizaceae</taxon>
        <taxon>Diplocarpon</taxon>
    </lineage>
</organism>
<dbReference type="FunCoup" id="A0A218YT13">
    <property type="interactions" value="474"/>
</dbReference>
<dbReference type="InParanoid" id="A0A218YT13"/>
<keyword evidence="3" id="KW-0813">Transport</keyword>
<dbReference type="Gene3D" id="1.10.8.10">
    <property type="entry name" value="DNA helicase RuvA subunit, C-terminal domain"/>
    <property type="match status" value="1"/>
</dbReference>
<dbReference type="CDD" id="cd14342">
    <property type="entry name" value="UBA_TAP-C"/>
    <property type="match status" value="1"/>
</dbReference>
<evidence type="ECO:0000313" key="12">
    <source>
        <dbReference type="Proteomes" id="UP000242519"/>
    </source>
</evidence>
<dbReference type="InterPro" id="IPR018222">
    <property type="entry name" value="Nuclear_transport_factor_2_euk"/>
</dbReference>
<dbReference type="SUPFAM" id="SSF54427">
    <property type="entry name" value="NTF2-like"/>
    <property type="match status" value="1"/>
</dbReference>
<evidence type="ECO:0000313" key="11">
    <source>
        <dbReference type="EMBL" id="OWO98327.1"/>
    </source>
</evidence>
<feature type="domain" description="NTF2" evidence="9">
    <location>
        <begin position="414"/>
        <end position="589"/>
    </location>
</feature>
<dbReference type="SUPFAM" id="SSF52058">
    <property type="entry name" value="L domain-like"/>
    <property type="match status" value="1"/>
</dbReference>
<evidence type="ECO:0000256" key="6">
    <source>
        <dbReference type="ARBA" id="ARBA00022816"/>
    </source>
</evidence>
<dbReference type="GO" id="GO:0016973">
    <property type="term" value="P:poly(A)+ mRNA export from nucleus"/>
    <property type="evidence" value="ECO:0007669"/>
    <property type="project" value="TreeGrafter"/>
</dbReference>
<keyword evidence="6" id="KW-0509">mRNA transport</keyword>
<dbReference type="Gene3D" id="3.80.10.10">
    <property type="entry name" value="Ribonuclease Inhibitor"/>
    <property type="match status" value="1"/>
</dbReference>
<dbReference type="PANTHER" id="PTHR10662:SF22">
    <property type="entry name" value="NUCLEAR RNA EXPORT FACTOR 1"/>
    <property type="match status" value="1"/>
</dbReference>
<dbReference type="Proteomes" id="UP000242519">
    <property type="component" value="Unassembled WGS sequence"/>
</dbReference>
<dbReference type="FunFam" id="3.10.450.50:FF:000013">
    <property type="entry name" value="mRNA export factor mex67"/>
    <property type="match status" value="1"/>
</dbReference>
<reference evidence="11 12" key="1">
    <citation type="submission" date="2017-04" db="EMBL/GenBank/DDBJ databases">
        <title>Draft genome sequence of Marssonina coronaria NL1: causal agent of apple blotch.</title>
        <authorList>
            <person name="Cheng Q."/>
        </authorList>
    </citation>
    <scope>NUCLEOTIDE SEQUENCE [LARGE SCALE GENOMIC DNA]</scope>
    <source>
        <strain evidence="11 12">NL1</strain>
    </source>
</reference>
<dbReference type="InterPro" id="IPR005637">
    <property type="entry name" value="TAP_C_dom"/>
</dbReference>
<evidence type="ECO:0000259" key="10">
    <source>
        <dbReference type="PROSITE" id="PS51281"/>
    </source>
</evidence>
<dbReference type="GO" id="GO:0003723">
    <property type="term" value="F:RNA binding"/>
    <property type="evidence" value="ECO:0007669"/>
    <property type="project" value="TreeGrafter"/>
</dbReference>
<protein>
    <submittedName>
        <fullName evidence="11">mRNA export factor mex</fullName>
    </submittedName>
</protein>
<dbReference type="AlphaFoldDB" id="A0A218YT13"/>
<dbReference type="InterPro" id="IPR032675">
    <property type="entry name" value="LRR_dom_sf"/>
</dbReference>
<dbReference type="InterPro" id="IPR002075">
    <property type="entry name" value="NTF2_dom"/>
</dbReference>
<dbReference type="PANTHER" id="PTHR10662">
    <property type="entry name" value="NUCLEAR RNA EXPORT FACTOR"/>
    <property type="match status" value="1"/>
</dbReference>
<dbReference type="EMBL" id="MZNU01000401">
    <property type="protein sequence ID" value="OWO98327.1"/>
    <property type="molecule type" value="Genomic_DNA"/>
</dbReference>
<evidence type="ECO:0000256" key="2">
    <source>
        <dbReference type="ARBA" id="ARBA00009285"/>
    </source>
</evidence>
<dbReference type="Pfam" id="PF22602">
    <property type="entry name" value="NXF_NTF2"/>
    <property type="match status" value="1"/>
</dbReference>
<dbReference type="Gene3D" id="3.10.450.50">
    <property type="match status" value="1"/>
</dbReference>
<comment type="subcellular location">
    <subcellularLocation>
        <location evidence="1">Nucleus</location>
    </subcellularLocation>
</comment>
<evidence type="ECO:0000256" key="5">
    <source>
        <dbReference type="ARBA" id="ARBA00022737"/>
    </source>
</evidence>
<feature type="compositionally biased region" description="Low complexity" evidence="8">
    <location>
        <begin position="82"/>
        <end position="91"/>
    </location>
</feature>
<dbReference type="PROSITE" id="PS51281">
    <property type="entry name" value="TAP_C"/>
    <property type="match status" value="1"/>
</dbReference>
<keyword evidence="12" id="KW-1185">Reference proteome</keyword>
<dbReference type="SUPFAM" id="SSF46934">
    <property type="entry name" value="UBA-like"/>
    <property type="match status" value="1"/>
</dbReference>
<proteinExistence type="inferred from homology"/>
<dbReference type="InterPro" id="IPR030217">
    <property type="entry name" value="NXF_fam"/>
</dbReference>
<dbReference type="InterPro" id="IPR057125">
    <property type="entry name" value="NXF1/2/3/5-like_LRR"/>
</dbReference>
<dbReference type="Pfam" id="PF03943">
    <property type="entry name" value="TAP_C"/>
    <property type="match status" value="1"/>
</dbReference>
<dbReference type="InterPro" id="IPR032710">
    <property type="entry name" value="NTF2-like_dom_sf"/>
</dbReference>
<comment type="caution">
    <text evidence="11">The sequence shown here is derived from an EMBL/GenBank/DDBJ whole genome shotgun (WGS) entry which is preliminary data.</text>
</comment>
<dbReference type="GO" id="GO:0005634">
    <property type="term" value="C:nucleus"/>
    <property type="evidence" value="ECO:0007669"/>
    <property type="project" value="UniProtKB-SubCell"/>
</dbReference>
<keyword evidence="5" id="KW-0677">Repeat</keyword>
<evidence type="ECO:0000256" key="1">
    <source>
        <dbReference type="ARBA" id="ARBA00004123"/>
    </source>
</evidence>
<evidence type="ECO:0000259" key="9">
    <source>
        <dbReference type="PROSITE" id="PS50177"/>
    </source>
</evidence>
<keyword evidence="4" id="KW-0433">Leucine-rich repeat</keyword>
<comment type="similarity">
    <text evidence="2">Belongs to the NXF family.</text>
</comment>
<dbReference type="OrthoDB" id="25872at2759"/>
<accession>A0A218YT13</accession>
<feature type="domain" description="TAP-C" evidence="10">
    <location>
        <begin position="621"/>
        <end position="674"/>
    </location>
</feature>
<name>A0A218YT13_9HELO</name>
<evidence type="ECO:0000256" key="7">
    <source>
        <dbReference type="ARBA" id="ARBA00023242"/>
    </source>
</evidence>
<evidence type="ECO:0000256" key="8">
    <source>
        <dbReference type="SAM" id="MobiDB-lite"/>
    </source>
</evidence>
<dbReference type="InterPro" id="IPR009060">
    <property type="entry name" value="UBA-like_sf"/>
</dbReference>
<sequence>MLSASQHPPRGPRGSAPRGGGRGGIQKRRTGGPVPVDRDGDLVMDAAAPTQARSGRGRMDSTRSARTPSGPPGRASGGRQSGGRSAQSSRPTPSGRGNYVSEKSKLSVIRGLGAGQAKVLPSRISVEATRLQIGGLNQSKAASNPDGGLESLLGFLERKASALNQSNGAVRIKKSSKVGDSVFITASPEDIAAIQKLDTFTFAGAALTIRVVDSSDQQTEPKTNEVREQFKEVLARRYDGNAKLLNLSALATDAGLQKMGMFDVKNPHKIFLAMMVVASNMFESRQAKREAIVSVSLTDNHLEDVKEVMSLVEYFPDIKNIDLSRNNLAGMKSLDAWNSNYNFKFRHLENLVLAGNPIEAELPTLKDALARRYRKLQTLNNVPLRTPEQIAADLDHAATLFPISGPRFNDVSDVGKTFVTQFLGLYDTDRSALLASYYDSESVFSLNINMSAPRSSGLSVPIQPWAEYTRHSRNLEKINHLNARMNRQYKGIEAIQLVWASLPATKHPNLLGQTEKYIIECDLQAGLPDPSRQSAAGVNGLIITMHGEFADNTGASSEKSIRSFSRTFILGPGAPGGPQIRVVSDMLALRAWAPLAQFDSAAAQALPAPQSTMTPEQAELEHKKALASQLMEKTGMTLEYSGLCLDNAGWNLETAYKMFNESKANLPQDAWLNGITS</sequence>
<feature type="region of interest" description="Disordered" evidence="8">
    <location>
        <begin position="1"/>
        <end position="101"/>
    </location>
</feature>
<dbReference type="Pfam" id="PF24048">
    <property type="entry name" value="LRR_NXF1-5"/>
    <property type="match status" value="1"/>
</dbReference>
<evidence type="ECO:0000256" key="3">
    <source>
        <dbReference type="ARBA" id="ARBA00022448"/>
    </source>
</evidence>